<dbReference type="EMBL" id="MVGT01002801">
    <property type="protein sequence ID" value="OVA06446.1"/>
    <property type="molecule type" value="Genomic_DNA"/>
</dbReference>
<evidence type="ECO:0000313" key="3">
    <source>
        <dbReference type="Proteomes" id="UP000195402"/>
    </source>
</evidence>
<reference evidence="2 3" key="1">
    <citation type="journal article" date="2017" name="Mol. Plant">
        <title>The Genome of Medicinal Plant Macleaya cordata Provides New Insights into Benzylisoquinoline Alkaloids Metabolism.</title>
        <authorList>
            <person name="Liu X."/>
            <person name="Liu Y."/>
            <person name="Huang P."/>
            <person name="Ma Y."/>
            <person name="Qing Z."/>
            <person name="Tang Q."/>
            <person name="Cao H."/>
            <person name="Cheng P."/>
            <person name="Zheng Y."/>
            <person name="Yuan Z."/>
            <person name="Zhou Y."/>
            <person name="Liu J."/>
            <person name="Tang Z."/>
            <person name="Zhuo Y."/>
            <person name="Zhang Y."/>
            <person name="Yu L."/>
            <person name="Huang J."/>
            <person name="Yang P."/>
            <person name="Peng Q."/>
            <person name="Zhang J."/>
            <person name="Jiang W."/>
            <person name="Zhang Z."/>
            <person name="Lin K."/>
            <person name="Ro D.K."/>
            <person name="Chen X."/>
            <person name="Xiong X."/>
            <person name="Shang Y."/>
            <person name="Huang S."/>
            <person name="Zeng J."/>
        </authorList>
    </citation>
    <scope>NUCLEOTIDE SEQUENCE [LARGE SCALE GENOMIC DNA]</scope>
    <source>
        <strain evidence="3">cv. BLH2017</strain>
        <tissue evidence="2">Root</tissue>
    </source>
</reference>
<sequence length="320" mass="34796">MDSSSSSVSSSAPAAQSSSSPSLSSSSSSFLPSLPSTSHVTTVKLDRGNFLLWKSQLVPILKSQRLYKYLNSSYVIPPSHITDSSTNSLIPNPAYEDWECIDQTPLTWINASLTNSLKAECAGKPSSRTVWTYLETTYASQNPARTLQLKTSLSHIQKGNLSISDYILKIKEITDALASVLEPVSDLELVYTTLRGLGPDYAPFYAAITTQQSLPSFSELHALFIHHETHLSHLHSLHTPSSDLANTSTFYSSSSTSSRGQQSHRGKGSSNSNQGYHNGKSFQGNGRGRGSSYGDSTGYNGNSGYYCENPVNHIKNKKIK</sequence>
<dbReference type="AlphaFoldDB" id="A0A200Q7I9"/>
<name>A0A200Q7I9_MACCD</name>
<feature type="compositionally biased region" description="Polar residues" evidence="1">
    <location>
        <begin position="268"/>
        <end position="284"/>
    </location>
</feature>
<dbReference type="OMA" id="IHHETHL"/>
<organism evidence="2 3">
    <name type="scientific">Macleaya cordata</name>
    <name type="common">Five-seeded plume-poppy</name>
    <name type="synonym">Bocconia cordata</name>
    <dbReference type="NCBI Taxonomy" id="56857"/>
    <lineage>
        <taxon>Eukaryota</taxon>
        <taxon>Viridiplantae</taxon>
        <taxon>Streptophyta</taxon>
        <taxon>Embryophyta</taxon>
        <taxon>Tracheophyta</taxon>
        <taxon>Spermatophyta</taxon>
        <taxon>Magnoliopsida</taxon>
        <taxon>Ranunculales</taxon>
        <taxon>Papaveraceae</taxon>
        <taxon>Papaveroideae</taxon>
        <taxon>Macleaya</taxon>
    </lineage>
</organism>
<proteinExistence type="predicted"/>
<keyword evidence="3" id="KW-1185">Reference proteome</keyword>
<gene>
    <name evidence="2" type="ORF">BVC80_479g28</name>
</gene>
<dbReference type="Proteomes" id="UP000195402">
    <property type="component" value="Unassembled WGS sequence"/>
</dbReference>
<protein>
    <recommendedName>
        <fullName evidence="4">Retrotransposon Copia-like N-terminal domain-containing protein</fullName>
    </recommendedName>
</protein>
<dbReference type="InParanoid" id="A0A200Q7I9"/>
<comment type="caution">
    <text evidence="2">The sequence shown here is derived from an EMBL/GenBank/DDBJ whole genome shotgun (WGS) entry which is preliminary data.</text>
</comment>
<evidence type="ECO:0000256" key="1">
    <source>
        <dbReference type="SAM" id="MobiDB-lite"/>
    </source>
</evidence>
<evidence type="ECO:0008006" key="4">
    <source>
        <dbReference type="Google" id="ProtNLM"/>
    </source>
</evidence>
<dbReference type="Pfam" id="PF14223">
    <property type="entry name" value="Retrotran_gag_2"/>
    <property type="match status" value="1"/>
</dbReference>
<evidence type="ECO:0000313" key="2">
    <source>
        <dbReference type="EMBL" id="OVA06446.1"/>
    </source>
</evidence>
<dbReference type="OrthoDB" id="1845088at2759"/>
<feature type="region of interest" description="Disordered" evidence="1">
    <location>
        <begin position="1"/>
        <end position="36"/>
    </location>
</feature>
<dbReference type="PANTHER" id="PTHR47481">
    <property type="match status" value="1"/>
</dbReference>
<feature type="compositionally biased region" description="Low complexity" evidence="1">
    <location>
        <begin position="248"/>
        <end position="258"/>
    </location>
</feature>
<accession>A0A200Q7I9</accession>
<dbReference type="STRING" id="56857.A0A200Q7I9"/>
<feature type="region of interest" description="Disordered" evidence="1">
    <location>
        <begin position="248"/>
        <end position="295"/>
    </location>
</feature>
<dbReference type="PANTHER" id="PTHR47481:SF22">
    <property type="entry name" value="RETROTRANSPOSON GAG DOMAIN-CONTAINING PROTEIN"/>
    <property type="match status" value="1"/>
</dbReference>